<gene>
    <name evidence="2" type="ORF">SAMN05660413_00502</name>
</gene>
<dbReference type="Pfam" id="PF04230">
    <property type="entry name" value="PS_pyruv_trans"/>
    <property type="match status" value="1"/>
</dbReference>
<accession>A0A1I4Y403</accession>
<keyword evidence="3" id="KW-1185">Reference proteome</keyword>
<feature type="domain" description="Polysaccharide pyruvyl transferase" evidence="1">
    <location>
        <begin position="51"/>
        <end position="204"/>
    </location>
</feature>
<name>A0A1I4Y403_9FLAO</name>
<dbReference type="STRING" id="287099.SAMN05660413_00502"/>
<dbReference type="AlphaFoldDB" id="A0A1I4Y403"/>
<dbReference type="Proteomes" id="UP000199153">
    <property type="component" value="Unassembled WGS sequence"/>
</dbReference>
<dbReference type="GO" id="GO:0016740">
    <property type="term" value="F:transferase activity"/>
    <property type="evidence" value="ECO:0007669"/>
    <property type="project" value="UniProtKB-KW"/>
</dbReference>
<keyword evidence="2" id="KW-0808">Transferase</keyword>
<evidence type="ECO:0000313" key="3">
    <source>
        <dbReference type="Proteomes" id="UP000199153"/>
    </source>
</evidence>
<reference evidence="2 3" key="1">
    <citation type="submission" date="2016-10" db="EMBL/GenBank/DDBJ databases">
        <authorList>
            <person name="de Groot N.N."/>
        </authorList>
    </citation>
    <scope>NUCLEOTIDE SEQUENCE [LARGE SCALE GENOMIC DNA]</scope>
    <source>
        <strain evidence="2 3">DSM 17794</strain>
    </source>
</reference>
<proteinExistence type="predicted"/>
<sequence length="274" mass="32153">MKRNKYIPLFFWSEIKFIFKEKENYGDLLSKYLVEKISGREVKWVHPKKQPWYKWDKSHYLAIGSILPHATKNSIVWGSGIIDREHHVAKADFRAVRGPRTREFLQQLGYDCPPVYGDPALLLPEYFNPQVEKEYKLGIIPHYHDYKKAVELFEDNPDIRVIDLMCMDVEEVTRQIMSCERTLSSSLHGLIVSHAYRIPSLWIEFSDKIFGDGIKYPDYLESVGLSVYEPPFIKESLTTEEWISMFEKYPVLPEKKKVKALQQGLMEACPFLPE</sequence>
<dbReference type="InterPro" id="IPR007345">
    <property type="entry name" value="Polysacch_pyruvyl_Trfase"/>
</dbReference>
<evidence type="ECO:0000313" key="2">
    <source>
        <dbReference type="EMBL" id="SFN32812.1"/>
    </source>
</evidence>
<organism evidence="2 3">
    <name type="scientific">Salegentibacter flavus</name>
    <dbReference type="NCBI Taxonomy" id="287099"/>
    <lineage>
        <taxon>Bacteria</taxon>
        <taxon>Pseudomonadati</taxon>
        <taxon>Bacteroidota</taxon>
        <taxon>Flavobacteriia</taxon>
        <taxon>Flavobacteriales</taxon>
        <taxon>Flavobacteriaceae</taxon>
        <taxon>Salegentibacter</taxon>
    </lineage>
</organism>
<evidence type="ECO:0000259" key="1">
    <source>
        <dbReference type="Pfam" id="PF04230"/>
    </source>
</evidence>
<dbReference type="EMBL" id="FOVL01000002">
    <property type="protein sequence ID" value="SFN32812.1"/>
    <property type="molecule type" value="Genomic_DNA"/>
</dbReference>
<dbReference type="RefSeq" id="WP_245760369.1">
    <property type="nucleotide sequence ID" value="NZ_FOVL01000002.1"/>
</dbReference>
<protein>
    <submittedName>
        <fullName evidence="2">Polysaccharide pyruvyl transferase</fullName>
    </submittedName>
</protein>